<evidence type="ECO:0000313" key="1">
    <source>
        <dbReference type="EMBL" id="GJE89725.1"/>
    </source>
</evidence>
<keyword evidence="2" id="KW-1185">Reference proteome</keyword>
<dbReference type="AlphaFoldDB" id="A0A9P3LBZ7"/>
<gene>
    <name evidence="1" type="ORF">PsYK624_058310</name>
</gene>
<protein>
    <submittedName>
        <fullName evidence="1">Uncharacterized protein</fullName>
    </submittedName>
</protein>
<name>A0A9P3LBZ7_9APHY</name>
<accession>A0A9P3LBZ7</accession>
<proteinExistence type="predicted"/>
<comment type="caution">
    <text evidence="1">The sequence shown here is derived from an EMBL/GenBank/DDBJ whole genome shotgun (WGS) entry which is preliminary data.</text>
</comment>
<dbReference type="EMBL" id="BPQB01000013">
    <property type="protein sequence ID" value="GJE89725.1"/>
    <property type="molecule type" value="Genomic_DNA"/>
</dbReference>
<dbReference type="Proteomes" id="UP000703269">
    <property type="component" value="Unassembled WGS sequence"/>
</dbReference>
<sequence length="92" mass="10202">MHSARQGTDWAVNTESPHPKFRATFANQHINQVYAIDEAGAAETLASTGHTYSHEARVCTLEDSLSPTQDHLAQWHPPLTCPTLIYSIPMQC</sequence>
<organism evidence="1 2">
    <name type="scientific">Phanerochaete sordida</name>
    <dbReference type="NCBI Taxonomy" id="48140"/>
    <lineage>
        <taxon>Eukaryota</taxon>
        <taxon>Fungi</taxon>
        <taxon>Dikarya</taxon>
        <taxon>Basidiomycota</taxon>
        <taxon>Agaricomycotina</taxon>
        <taxon>Agaricomycetes</taxon>
        <taxon>Polyporales</taxon>
        <taxon>Phanerochaetaceae</taxon>
        <taxon>Phanerochaete</taxon>
    </lineage>
</organism>
<reference evidence="1 2" key="1">
    <citation type="submission" date="2021-08" db="EMBL/GenBank/DDBJ databases">
        <title>Draft Genome Sequence of Phanerochaete sordida strain YK-624.</title>
        <authorList>
            <person name="Mori T."/>
            <person name="Dohra H."/>
            <person name="Suzuki T."/>
            <person name="Kawagishi H."/>
            <person name="Hirai H."/>
        </authorList>
    </citation>
    <scope>NUCLEOTIDE SEQUENCE [LARGE SCALE GENOMIC DNA]</scope>
    <source>
        <strain evidence="1 2">YK-624</strain>
    </source>
</reference>
<evidence type="ECO:0000313" key="2">
    <source>
        <dbReference type="Proteomes" id="UP000703269"/>
    </source>
</evidence>